<evidence type="ECO:0000256" key="2">
    <source>
        <dbReference type="ARBA" id="ARBA00023242"/>
    </source>
</evidence>
<dbReference type="Pfam" id="PF11951">
    <property type="entry name" value="Fungal_trans_2"/>
    <property type="match status" value="1"/>
</dbReference>
<organism evidence="4 5">
    <name type="scientific">Oculimacula yallundae</name>
    <dbReference type="NCBI Taxonomy" id="86028"/>
    <lineage>
        <taxon>Eukaryota</taxon>
        <taxon>Fungi</taxon>
        <taxon>Dikarya</taxon>
        <taxon>Ascomycota</taxon>
        <taxon>Pezizomycotina</taxon>
        <taxon>Leotiomycetes</taxon>
        <taxon>Helotiales</taxon>
        <taxon>Ploettnerulaceae</taxon>
        <taxon>Oculimacula</taxon>
    </lineage>
</organism>
<evidence type="ECO:0000313" key="5">
    <source>
        <dbReference type="Proteomes" id="UP001595075"/>
    </source>
</evidence>
<dbReference type="PANTHER" id="PTHR37534">
    <property type="entry name" value="TRANSCRIPTIONAL ACTIVATOR PROTEIN UGA3"/>
    <property type="match status" value="1"/>
</dbReference>
<dbReference type="SUPFAM" id="SSF57701">
    <property type="entry name" value="Zn2/Cys6 DNA-binding domain"/>
    <property type="match status" value="1"/>
</dbReference>
<dbReference type="InterPro" id="IPR001138">
    <property type="entry name" value="Zn2Cys6_DnaBD"/>
</dbReference>
<dbReference type="PROSITE" id="PS00463">
    <property type="entry name" value="ZN2_CY6_FUNGAL_1"/>
    <property type="match status" value="1"/>
</dbReference>
<evidence type="ECO:0000256" key="1">
    <source>
        <dbReference type="ARBA" id="ARBA00004123"/>
    </source>
</evidence>
<dbReference type="CDD" id="cd00067">
    <property type="entry name" value="GAL4"/>
    <property type="match status" value="1"/>
</dbReference>
<sequence>MVKEARSKGACWSCRLRRKKCDELYPACATCNSHALPCYGYERPTWADGGSLQKAKVEELQFIIRNSASSKRRLLKQDKSKKSVDVKNPLKELELVQNANVIPEASRPTNSADISEMPLHHYVEIRELFHDRLLDEVRNTVAECDPQGELLAHYLDVVFPTQFPMCSDSKTARTWLLPLILQVKPLYHAAISIASYHKEISGEPLSERNYVNIHHGLALKELRQYLTKCQGYDLLVSLESNIEVLASIVLIVSLEVLLGDTESWAVHLKGPLLLLPSLRRACAQRSILSPQHLKGLEFFTGVIVWYNALSCLSTGLEPWAPTSCLRTAIHGWVDVHAVTGCQNEVVISIIEIAALSEQTKRLGWEKDMVTKAREIHVDIEKWIQPLNTTSKQFDSADALVTLVFASAAQVYLNIVAVELNADSPRACVSISQALVALEAIDDPHILSTLAWPLCITGCMATGWQRDVMKKLFAGMSKAPPLQLGGLERCRRIIEECWRLRDEECGNGARITWAKAMSTPGLTFLLV</sequence>
<dbReference type="Pfam" id="PF00172">
    <property type="entry name" value="Zn_clus"/>
    <property type="match status" value="1"/>
</dbReference>
<keyword evidence="2" id="KW-0539">Nucleus</keyword>
<dbReference type="Proteomes" id="UP001595075">
    <property type="component" value="Unassembled WGS sequence"/>
</dbReference>
<comment type="subcellular location">
    <subcellularLocation>
        <location evidence="1">Nucleus</location>
    </subcellularLocation>
</comment>
<accession>A0ABR4CMF9</accession>
<evidence type="ECO:0000259" key="3">
    <source>
        <dbReference type="PROSITE" id="PS50048"/>
    </source>
</evidence>
<dbReference type="SMART" id="SM00066">
    <property type="entry name" value="GAL4"/>
    <property type="match status" value="1"/>
</dbReference>
<name>A0ABR4CMF9_9HELO</name>
<protein>
    <recommendedName>
        <fullName evidence="3">Zn(2)-C6 fungal-type domain-containing protein</fullName>
    </recommendedName>
</protein>
<feature type="domain" description="Zn(2)-C6 fungal-type" evidence="3">
    <location>
        <begin position="10"/>
        <end position="38"/>
    </location>
</feature>
<evidence type="ECO:0000313" key="4">
    <source>
        <dbReference type="EMBL" id="KAL2071005.1"/>
    </source>
</evidence>
<reference evidence="4 5" key="1">
    <citation type="journal article" date="2024" name="Commun. Biol.">
        <title>Comparative genomic analysis of thermophilic fungi reveals convergent evolutionary adaptations and gene losses.</title>
        <authorList>
            <person name="Steindorff A.S."/>
            <person name="Aguilar-Pontes M.V."/>
            <person name="Robinson A.J."/>
            <person name="Andreopoulos B."/>
            <person name="LaButti K."/>
            <person name="Kuo A."/>
            <person name="Mondo S."/>
            <person name="Riley R."/>
            <person name="Otillar R."/>
            <person name="Haridas S."/>
            <person name="Lipzen A."/>
            <person name="Grimwood J."/>
            <person name="Schmutz J."/>
            <person name="Clum A."/>
            <person name="Reid I.D."/>
            <person name="Moisan M.C."/>
            <person name="Butler G."/>
            <person name="Nguyen T.T.M."/>
            <person name="Dewar K."/>
            <person name="Conant G."/>
            <person name="Drula E."/>
            <person name="Henrissat B."/>
            <person name="Hansel C."/>
            <person name="Singer S."/>
            <person name="Hutchinson M.I."/>
            <person name="de Vries R.P."/>
            <person name="Natvig D.O."/>
            <person name="Powell A.J."/>
            <person name="Tsang A."/>
            <person name="Grigoriev I.V."/>
        </authorList>
    </citation>
    <scope>NUCLEOTIDE SEQUENCE [LARGE SCALE GENOMIC DNA]</scope>
    <source>
        <strain evidence="4 5">CBS 494.80</strain>
    </source>
</reference>
<dbReference type="PROSITE" id="PS50048">
    <property type="entry name" value="ZN2_CY6_FUNGAL_2"/>
    <property type="match status" value="1"/>
</dbReference>
<keyword evidence="5" id="KW-1185">Reference proteome</keyword>
<comment type="caution">
    <text evidence="4">The sequence shown here is derived from an EMBL/GenBank/DDBJ whole genome shotgun (WGS) entry which is preliminary data.</text>
</comment>
<dbReference type="EMBL" id="JAZHXI010000006">
    <property type="protein sequence ID" value="KAL2071005.1"/>
    <property type="molecule type" value="Genomic_DNA"/>
</dbReference>
<gene>
    <name evidence="4" type="ORF">VTL71DRAFT_14031</name>
</gene>
<dbReference type="InterPro" id="IPR021858">
    <property type="entry name" value="Fun_TF"/>
</dbReference>
<dbReference type="PANTHER" id="PTHR37534:SF46">
    <property type="entry name" value="ZN(II)2CYS6 TRANSCRIPTION FACTOR (EUROFUNG)"/>
    <property type="match status" value="1"/>
</dbReference>
<dbReference type="Gene3D" id="4.10.240.10">
    <property type="entry name" value="Zn(2)-C6 fungal-type DNA-binding domain"/>
    <property type="match status" value="1"/>
</dbReference>
<proteinExistence type="predicted"/>
<dbReference type="InterPro" id="IPR036864">
    <property type="entry name" value="Zn2-C6_fun-type_DNA-bd_sf"/>
</dbReference>